<dbReference type="EMBL" id="JAHBFX010000009">
    <property type="protein sequence ID" value="MBZ6000345.1"/>
    <property type="molecule type" value="Genomic_DNA"/>
</dbReference>
<dbReference type="InterPro" id="IPR024529">
    <property type="entry name" value="ECF_trnsprt_substrate-spec"/>
</dbReference>
<dbReference type="GeneID" id="61037777"/>
<dbReference type="Proteomes" id="UP000727071">
    <property type="component" value="Unassembled WGS sequence"/>
</dbReference>
<dbReference type="EMBL" id="JAHBFV010000023">
    <property type="protein sequence ID" value="MBZ6016401.1"/>
    <property type="molecule type" value="Genomic_DNA"/>
</dbReference>
<evidence type="ECO:0000256" key="8">
    <source>
        <dbReference type="PIRNR" id="PIRNR037778"/>
    </source>
</evidence>
<feature type="transmembrane region" description="Helical" evidence="9">
    <location>
        <begin position="116"/>
        <end position="138"/>
    </location>
</feature>
<evidence type="ECO:0000313" key="11">
    <source>
        <dbReference type="EMBL" id="MBZ6016401.1"/>
    </source>
</evidence>
<evidence type="ECO:0000256" key="2">
    <source>
        <dbReference type="ARBA" id="ARBA00005540"/>
    </source>
</evidence>
<keyword evidence="4 8" id="KW-1003">Cell membrane</keyword>
<evidence type="ECO:0000313" key="10">
    <source>
        <dbReference type="EMBL" id="MBZ6000345.1"/>
    </source>
</evidence>
<keyword evidence="5 9" id="KW-0812">Transmembrane</keyword>
<dbReference type="PANTHER" id="PTHR38438:SF1">
    <property type="entry name" value="RIBOFLAVIN TRANSPORTER RIBU"/>
    <property type="match status" value="1"/>
</dbReference>
<evidence type="ECO:0000256" key="1">
    <source>
        <dbReference type="ARBA" id="ARBA00004651"/>
    </source>
</evidence>
<dbReference type="Proteomes" id="UP000705994">
    <property type="component" value="Unassembled WGS sequence"/>
</dbReference>
<evidence type="ECO:0000256" key="6">
    <source>
        <dbReference type="ARBA" id="ARBA00022989"/>
    </source>
</evidence>
<evidence type="ECO:0000256" key="4">
    <source>
        <dbReference type="ARBA" id="ARBA00022475"/>
    </source>
</evidence>
<dbReference type="RefSeq" id="WP_010017435.1">
    <property type="nucleotide sequence ID" value="NZ_BPKU01000002.1"/>
</dbReference>
<comment type="similarity">
    <text evidence="2 8">Belongs to the prokaryotic riboflavin transporter (P-RFT) (TC 2.A.87) family.</text>
</comment>
<dbReference type="InterPro" id="IPR025720">
    <property type="entry name" value="RibU"/>
</dbReference>
<evidence type="ECO:0000313" key="12">
    <source>
        <dbReference type="Proteomes" id="UP000705994"/>
    </source>
</evidence>
<keyword evidence="12" id="KW-1185">Reference proteome</keyword>
<feature type="transmembrane region" description="Helical" evidence="9">
    <location>
        <begin position="83"/>
        <end position="104"/>
    </location>
</feature>
<dbReference type="GO" id="GO:0032217">
    <property type="term" value="F:riboflavin transmembrane transporter activity"/>
    <property type="evidence" value="ECO:0007669"/>
    <property type="project" value="UniProtKB-UniRule"/>
</dbReference>
<proteinExistence type="inferred from homology"/>
<dbReference type="PIRSF" id="PIRSF037778">
    <property type="entry name" value="UCP037778_transp_RibU"/>
    <property type="match status" value="1"/>
</dbReference>
<dbReference type="PANTHER" id="PTHR38438">
    <property type="entry name" value="RIBOFLAVIN TRANSPORTER RIBU"/>
    <property type="match status" value="1"/>
</dbReference>
<organism evidence="11 13">
    <name type="scientific">Leuconostoc gelidum subsp. gelidum</name>
    <dbReference type="NCBI Taxonomy" id="1607839"/>
    <lineage>
        <taxon>Bacteria</taxon>
        <taxon>Bacillati</taxon>
        <taxon>Bacillota</taxon>
        <taxon>Bacilli</taxon>
        <taxon>Lactobacillales</taxon>
        <taxon>Lactobacillaceae</taxon>
        <taxon>Leuconostoc</taxon>
        <taxon>Leuconostoc gelidum group</taxon>
    </lineage>
</organism>
<dbReference type="GO" id="GO:0005886">
    <property type="term" value="C:plasma membrane"/>
    <property type="evidence" value="ECO:0007669"/>
    <property type="project" value="UniProtKB-SubCell"/>
</dbReference>
<dbReference type="Gene3D" id="1.10.1760.20">
    <property type="match status" value="1"/>
</dbReference>
<feature type="transmembrane region" description="Helical" evidence="9">
    <location>
        <begin position="46"/>
        <end position="71"/>
    </location>
</feature>
<evidence type="ECO:0000256" key="5">
    <source>
        <dbReference type="ARBA" id="ARBA00022692"/>
    </source>
</evidence>
<name>A0AB35G160_LEUGE</name>
<protein>
    <recommendedName>
        <fullName evidence="8">Riboflavin transporter</fullName>
    </recommendedName>
</protein>
<comment type="caution">
    <text evidence="11">The sequence shown here is derived from an EMBL/GenBank/DDBJ whole genome shotgun (WGS) entry which is preliminary data.</text>
</comment>
<evidence type="ECO:0000256" key="7">
    <source>
        <dbReference type="ARBA" id="ARBA00023136"/>
    </source>
</evidence>
<gene>
    <name evidence="11" type="ORF">KII88_07680</name>
    <name evidence="10" type="ORF">KIJ07_08025</name>
</gene>
<reference evidence="11 12" key="1">
    <citation type="submission" date="2021-05" db="EMBL/GenBank/DDBJ databases">
        <title>Pangenome of Leuconostoc gelidum warrants species status for Leuconostoc gelidum subsp. gasicomitatum.</title>
        <authorList>
            <person name="Johansson P."/>
            <person name="Sade E."/>
            <person name="Hultman J."/>
            <person name="Auvinen P."/>
            <person name="Bjorkroth J."/>
        </authorList>
    </citation>
    <scope>NUCLEOTIDE SEQUENCE</scope>
    <source>
        <strain evidence="10 12">AMKR21</strain>
        <strain evidence="11">C220d</strain>
    </source>
</reference>
<dbReference type="Pfam" id="PF12822">
    <property type="entry name" value="ECF_trnsprt"/>
    <property type="match status" value="1"/>
</dbReference>
<feature type="transmembrane region" description="Helical" evidence="9">
    <location>
        <begin position="12"/>
        <end position="34"/>
    </location>
</feature>
<dbReference type="AlphaFoldDB" id="A0AB35G160"/>
<keyword evidence="7 8" id="KW-0472">Membrane</keyword>
<comment type="function">
    <text evidence="8">Probably a riboflavin-binding protein that interacts with the energy-coupling factor (ECF) ABC-transporter complex.</text>
</comment>
<feature type="transmembrane region" description="Helical" evidence="9">
    <location>
        <begin position="159"/>
        <end position="186"/>
    </location>
</feature>
<evidence type="ECO:0000256" key="9">
    <source>
        <dbReference type="SAM" id="Phobius"/>
    </source>
</evidence>
<evidence type="ECO:0000256" key="3">
    <source>
        <dbReference type="ARBA" id="ARBA00022448"/>
    </source>
</evidence>
<sequence length="195" mass="21201">MSTATTTRTQKLTLIAILSAISFGLMLFPQVPIIPGASFLKLDFSIVPIIIAGYWIDISAAMWTVVLRTLLKLILANEGVNTYLGLPVNLVAVVVFSVIMLWVMPYVSSKNIGRSLLAILLATIGMTGSAVIMNWFVAVPLYAQFANFNIAKIIGLSRYFIAMVLPFNLIQGIVWGGVSLIVLSIVKPLQNKLTS</sequence>
<keyword evidence="6 9" id="KW-1133">Transmembrane helix</keyword>
<evidence type="ECO:0000313" key="13">
    <source>
        <dbReference type="Proteomes" id="UP000727071"/>
    </source>
</evidence>
<keyword evidence="3 8" id="KW-0813">Transport</keyword>
<accession>A0AB35G160</accession>
<comment type="subcellular location">
    <subcellularLocation>
        <location evidence="1">Cell membrane</location>
        <topology evidence="1">Multi-pass membrane protein</topology>
    </subcellularLocation>
</comment>